<dbReference type="OrthoDB" id="9802602at2"/>
<comment type="subunit">
    <text evidence="10">Heterotetramer of two alpha and two beta subunits.</text>
</comment>
<comment type="similarity">
    <text evidence="1 10">Belongs to the succinate/malate CoA ligase beta subunit family.</text>
</comment>
<dbReference type="Pfam" id="PF00549">
    <property type="entry name" value="Ligase_CoA"/>
    <property type="match status" value="1"/>
</dbReference>
<feature type="binding site" evidence="10">
    <location>
        <begin position="53"/>
        <end position="55"/>
    </location>
    <ligand>
        <name>ATP</name>
        <dbReference type="ChEBI" id="CHEBI:30616"/>
    </ligand>
</feature>
<name>W9GZB5_9PROT</name>
<feature type="binding site" evidence="10">
    <location>
        <position position="46"/>
    </location>
    <ligand>
        <name>ATP</name>
        <dbReference type="ChEBI" id="CHEBI:30616"/>
    </ligand>
</feature>
<feature type="domain" description="ATP-grasp" evidence="11">
    <location>
        <begin position="9"/>
        <end position="236"/>
    </location>
</feature>
<feature type="binding site" evidence="10">
    <location>
        <position position="222"/>
    </location>
    <ligand>
        <name>Mg(2+)</name>
        <dbReference type="ChEBI" id="CHEBI:18420"/>
    </ligand>
</feature>
<dbReference type="HAMAP" id="MF_00558">
    <property type="entry name" value="Succ_CoA_beta"/>
    <property type="match status" value="1"/>
</dbReference>
<dbReference type="Proteomes" id="UP000019486">
    <property type="component" value="Unassembled WGS sequence"/>
</dbReference>
<dbReference type="GO" id="GO:0004775">
    <property type="term" value="F:succinate-CoA ligase (ADP-forming) activity"/>
    <property type="evidence" value="ECO:0007669"/>
    <property type="project" value="UniProtKB-UniRule"/>
</dbReference>
<feature type="binding site" evidence="10">
    <location>
        <position position="273"/>
    </location>
    <ligand>
        <name>substrate</name>
        <note>ligand shared with subunit alpha</note>
    </ligand>
</feature>
<evidence type="ECO:0000313" key="13">
    <source>
        <dbReference type="Proteomes" id="UP000019486"/>
    </source>
</evidence>
<comment type="pathway">
    <text evidence="10">Carbohydrate metabolism; tricarboxylic acid cycle; succinate from succinyl-CoA (ligase route): step 1/1.</text>
</comment>
<dbReference type="FunFam" id="3.30.1490.20:FF:000002">
    <property type="entry name" value="Succinate--CoA ligase [ADP-forming] subunit beta"/>
    <property type="match status" value="1"/>
</dbReference>
<dbReference type="SUPFAM" id="SSF56059">
    <property type="entry name" value="Glutathione synthetase ATP-binding domain-like"/>
    <property type="match status" value="1"/>
</dbReference>
<dbReference type="GO" id="GO:0005829">
    <property type="term" value="C:cytosol"/>
    <property type="evidence" value="ECO:0007669"/>
    <property type="project" value="TreeGrafter"/>
</dbReference>
<dbReference type="InterPro" id="IPR016102">
    <property type="entry name" value="Succinyl-CoA_synth-like"/>
</dbReference>
<keyword evidence="2 10" id="KW-0816">Tricarboxylic acid cycle</keyword>
<dbReference type="GO" id="GO:0042709">
    <property type="term" value="C:succinate-CoA ligase complex"/>
    <property type="evidence" value="ECO:0007669"/>
    <property type="project" value="UniProtKB-ARBA"/>
</dbReference>
<dbReference type="InterPro" id="IPR005811">
    <property type="entry name" value="SUCC_ACL_C"/>
</dbReference>
<dbReference type="NCBIfam" id="TIGR01016">
    <property type="entry name" value="sucCoAbeta"/>
    <property type="match status" value="1"/>
</dbReference>
<gene>
    <name evidence="10 12" type="primary">sucC</name>
    <name evidence="12" type="ORF">N825_08985</name>
</gene>
<accession>W9GZB5</accession>
<dbReference type="EC" id="6.2.1.5" evidence="10"/>
<dbReference type="Gene3D" id="3.40.50.261">
    <property type="entry name" value="Succinyl-CoA synthetase domains"/>
    <property type="match status" value="1"/>
</dbReference>
<dbReference type="AlphaFoldDB" id="W9GZB5"/>
<dbReference type="GO" id="GO:0050074">
    <property type="term" value="F:malate-CoA ligase activity"/>
    <property type="evidence" value="ECO:0007669"/>
    <property type="project" value="UniProtKB-EC"/>
</dbReference>
<dbReference type="GO" id="GO:0004776">
    <property type="term" value="F:succinate-CoA ligase (GDP-forming) activity"/>
    <property type="evidence" value="ECO:0007669"/>
    <property type="project" value="RHEA"/>
</dbReference>
<dbReference type="Gene3D" id="3.30.1490.20">
    <property type="entry name" value="ATP-grasp fold, A domain"/>
    <property type="match status" value="1"/>
</dbReference>
<evidence type="ECO:0000313" key="12">
    <source>
        <dbReference type="EMBL" id="EWY39129.1"/>
    </source>
</evidence>
<feature type="binding site" evidence="10">
    <location>
        <position position="111"/>
    </location>
    <ligand>
        <name>ATP</name>
        <dbReference type="ChEBI" id="CHEBI:30616"/>
    </ligand>
</feature>
<dbReference type="PIRSF" id="PIRSF001554">
    <property type="entry name" value="SucCS_beta"/>
    <property type="match status" value="1"/>
</dbReference>
<feature type="binding site" evidence="10">
    <location>
        <begin position="330"/>
        <end position="332"/>
    </location>
    <ligand>
        <name>substrate</name>
        <note>ligand shared with subunit alpha</note>
    </ligand>
</feature>
<dbReference type="InterPro" id="IPR011761">
    <property type="entry name" value="ATP-grasp"/>
</dbReference>
<keyword evidence="13" id="KW-1185">Reference proteome</keyword>
<comment type="cofactor">
    <cofactor evidence="10">
        <name>Mg(2+)</name>
        <dbReference type="ChEBI" id="CHEBI:18420"/>
    </cofactor>
    <text evidence="10">Binds 1 Mg(2+) ion per subunit.</text>
</comment>
<dbReference type="SUPFAM" id="SSF52210">
    <property type="entry name" value="Succinyl-CoA synthetase domains"/>
    <property type="match status" value="1"/>
</dbReference>
<dbReference type="PATRIC" id="fig|1385369.3.peg.3975"/>
<dbReference type="GO" id="GO:0005524">
    <property type="term" value="F:ATP binding"/>
    <property type="evidence" value="ECO:0007669"/>
    <property type="project" value="UniProtKB-UniRule"/>
</dbReference>
<dbReference type="InterPro" id="IPR013650">
    <property type="entry name" value="ATP-grasp_succ-CoA_synth-type"/>
</dbReference>
<proteinExistence type="inferred from homology"/>
<organism evidence="12 13">
    <name type="scientific">Skermanella stibiiresistens SB22</name>
    <dbReference type="NCBI Taxonomy" id="1385369"/>
    <lineage>
        <taxon>Bacteria</taxon>
        <taxon>Pseudomonadati</taxon>
        <taxon>Pseudomonadota</taxon>
        <taxon>Alphaproteobacteria</taxon>
        <taxon>Rhodospirillales</taxon>
        <taxon>Azospirillaceae</taxon>
        <taxon>Skermanella</taxon>
    </lineage>
</organism>
<comment type="catalytic activity">
    <reaction evidence="10">
        <text>succinate + ATP + CoA = succinyl-CoA + ADP + phosphate</text>
        <dbReference type="Rhea" id="RHEA:17661"/>
        <dbReference type="ChEBI" id="CHEBI:30031"/>
        <dbReference type="ChEBI" id="CHEBI:30616"/>
        <dbReference type="ChEBI" id="CHEBI:43474"/>
        <dbReference type="ChEBI" id="CHEBI:57287"/>
        <dbReference type="ChEBI" id="CHEBI:57292"/>
        <dbReference type="ChEBI" id="CHEBI:456216"/>
        <dbReference type="EC" id="6.2.1.5"/>
    </reaction>
</comment>
<dbReference type="InterPro" id="IPR013815">
    <property type="entry name" value="ATP_grasp_subdomain_1"/>
</dbReference>
<reference evidence="12 13" key="1">
    <citation type="submission" date="2013-08" db="EMBL/GenBank/DDBJ databases">
        <title>The genome sequence of Skermanella stibiiresistens.</title>
        <authorList>
            <person name="Zhu W."/>
            <person name="Wang G."/>
        </authorList>
    </citation>
    <scope>NUCLEOTIDE SEQUENCE [LARGE SCALE GENOMIC DNA]</scope>
    <source>
        <strain evidence="12 13">SB22</strain>
    </source>
</reference>
<dbReference type="FunFam" id="3.30.470.20:FF:000002">
    <property type="entry name" value="Succinate--CoA ligase [ADP-forming] subunit beta"/>
    <property type="match status" value="1"/>
</dbReference>
<feature type="binding site" evidence="10">
    <location>
        <position position="116"/>
    </location>
    <ligand>
        <name>ATP</name>
        <dbReference type="ChEBI" id="CHEBI:30616"/>
    </ligand>
</feature>
<dbReference type="InterPro" id="IPR017866">
    <property type="entry name" value="Succ-CoA_synthase_bsu_CS"/>
</dbReference>
<dbReference type="FunFam" id="3.40.50.261:FF:000001">
    <property type="entry name" value="Succinate--CoA ligase [ADP-forming] subunit beta"/>
    <property type="match status" value="1"/>
</dbReference>
<keyword evidence="5 10" id="KW-0547">Nucleotide-binding</keyword>
<dbReference type="Pfam" id="PF08442">
    <property type="entry name" value="ATP-grasp_2"/>
    <property type="match status" value="1"/>
</dbReference>
<dbReference type="Gene3D" id="3.30.470.20">
    <property type="entry name" value="ATP-grasp fold, B domain"/>
    <property type="match status" value="1"/>
</dbReference>
<sequence length="399" mass="42541">MNIHEYQAKALLKRYGVAVPRGGVAFNPADAEKIANELGGPVWVVKSQIHAGGRGAGRFQNNPEGKGGVRVVKSVADVSANAGEMLGQVLVTKQTGPAGKEVKRLYIEEGCDIKRELYLGLLLDRATSRVTIMASTEGGMEIEEVAHDTPEKIHKVAIDPATGISGFHARQLAYGLGLEGKQVNSAVKLILATYKAFVELDASIVEINPLVVTGSGDIIALDAKMNFDDNALFRHKDIEELRDPDEEEASEREAAKHELNYIKLDGNIGCMVNGAGLAMATMDIIKLYGGEPANFLDVGGGATRERVTTAFKLILSDKNVEGILVNIFGGIMRCDVIAEGVVAAAREVSLHVPLVVRLEGTNVDMGKRILAESGLPILSADDLADAAKKIVNAVQRKAA</sequence>
<evidence type="ECO:0000256" key="6">
    <source>
        <dbReference type="ARBA" id="ARBA00022840"/>
    </source>
</evidence>
<dbReference type="GO" id="GO:0006099">
    <property type="term" value="P:tricarboxylic acid cycle"/>
    <property type="evidence" value="ECO:0007669"/>
    <property type="project" value="UniProtKB-UniRule"/>
</dbReference>
<keyword evidence="3 10" id="KW-0436">Ligase</keyword>
<dbReference type="UniPathway" id="UPA00223">
    <property type="reaction ID" value="UER00999"/>
</dbReference>
<comment type="catalytic activity">
    <reaction evidence="8">
        <text>(S)-malate + ATP + CoA = (S)-malyl-CoA + ADP + phosphate</text>
        <dbReference type="Rhea" id="RHEA:26193"/>
        <dbReference type="ChEBI" id="CHEBI:15589"/>
        <dbReference type="ChEBI" id="CHEBI:30616"/>
        <dbReference type="ChEBI" id="CHEBI:43474"/>
        <dbReference type="ChEBI" id="CHEBI:57287"/>
        <dbReference type="ChEBI" id="CHEBI:57317"/>
        <dbReference type="ChEBI" id="CHEBI:456216"/>
        <dbReference type="EC" id="6.2.1.9"/>
    </reaction>
</comment>
<evidence type="ECO:0000256" key="4">
    <source>
        <dbReference type="ARBA" id="ARBA00022723"/>
    </source>
</evidence>
<protein>
    <recommendedName>
        <fullName evidence="10">Succinate--CoA ligase [ADP-forming] subunit beta</fullName>
        <ecNumber evidence="10">6.2.1.5</ecNumber>
    </recommendedName>
    <alternativeName>
        <fullName evidence="10">Succinyl-CoA synthetase subunit beta</fullName>
        <shortName evidence="10">SCS-beta</shortName>
    </alternativeName>
</protein>
<dbReference type="GO" id="GO:0006104">
    <property type="term" value="P:succinyl-CoA metabolic process"/>
    <property type="evidence" value="ECO:0007669"/>
    <property type="project" value="TreeGrafter"/>
</dbReference>
<evidence type="ECO:0000256" key="8">
    <source>
        <dbReference type="ARBA" id="ARBA00052241"/>
    </source>
</evidence>
<feature type="binding site" evidence="10">
    <location>
        <position position="208"/>
    </location>
    <ligand>
        <name>Mg(2+)</name>
        <dbReference type="ChEBI" id="CHEBI:18420"/>
    </ligand>
</feature>
<dbReference type="STRING" id="1385369.N825_08985"/>
<evidence type="ECO:0000256" key="2">
    <source>
        <dbReference type="ARBA" id="ARBA00022532"/>
    </source>
</evidence>
<dbReference type="PROSITE" id="PS01217">
    <property type="entry name" value="SUCCINYL_COA_LIG_3"/>
    <property type="match status" value="1"/>
</dbReference>
<evidence type="ECO:0000256" key="3">
    <source>
        <dbReference type="ARBA" id="ARBA00022598"/>
    </source>
</evidence>
<evidence type="ECO:0000259" key="11">
    <source>
        <dbReference type="PROSITE" id="PS50975"/>
    </source>
</evidence>
<dbReference type="GO" id="GO:0000287">
    <property type="term" value="F:magnesium ion binding"/>
    <property type="evidence" value="ECO:0007669"/>
    <property type="project" value="UniProtKB-UniRule"/>
</dbReference>
<feature type="binding site" evidence="10">
    <location>
        <position position="108"/>
    </location>
    <ligand>
        <name>ATP</name>
        <dbReference type="ChEBI" id="CHEBI:30616"/>
    </ligand>
</feature>
<dbReference type="PANTHER" id="PTHR11815">
    <property type="entry name" value="SUCCINYL-COA SYNTHETASE BETA CHAIN"/>
    <property type="match status" value="1"/>
</dbReference>
<dbReference type="PANTHER" id="PTHR11815:SF10">
    <property type="entry name" value="SUCCINATE--COA LIGASE [GDP-FORMING] SUBUNIT BETA, MITOCHONDRIAL"/>
    <property type="match status" value="1"/>
</dbReference>
<comment type="pathway">
    <text evidence="9">One-carbon metabolism; formaldehyde assimilation via serine pathway.</text>
</comment>
<dbReference type="InterPro" id="IPR005809">
    <property type="entry name" value="Succ_CoA_ligase-like_bsu"/>
</dbReference>
<evidence type="ECO:0000256" key="5">
    <source>
        <dbReference type="ARBA" id="ARBA00022741"/>
    </source>
</evidence>
<comment type="caution">
    <text evidence="12">The sequence shown here is derived from an EMBL/GenBank/DDBJ whole genome shotgun (WGS) entry which is preliminary data.</text>
</comment>
<evidence type="ECO:0000256" key="10">
    <source>
        <dbReference type="HAMAP-Rule" id="MF_00558"/>
    </source>
</evidence>
<keyword evidence="4 10" id="KW-0479">Metal-binding</keyword>
<dbReference type="NCBIfam" id="NF001913">
    <property type="entry name" value="PRK00696.1"/>
    <property type="match status" value="1"/>
</dbReference>
<keyword evidence="6 10" id="KW-0067">ATP-binding</keyword>
<comment type="function">
    <text evidence="10">Succinyl-CoA synthetase functions in the citric acid cycle (TCA), coupling the hydrolysis of succinyl-CoA to the synthesis of either ATP or GTP and thus represents the only step of substrate-level phosphorylation in the TCA. The beta subunit provides nucleotide specificity of the enzyme and binds the substrate succinate, while the binding sites for coenzyme A and phosphate are found in the alpha subunit.</text>
</comment>
<dbReference type="RefSeq" id="WP_037455604.1">
    <property type="nucleotide sequence ID" value="NZ_AVFL01000014.1"/>
</dbReference>
<evidence type="ECO:0000256" key="1">
    <source>
        <dbReference type="ARBA" id="ARBA00009182"/>
    </source>
</evidence>
<dbReference type="EMBL" id="AVFL01000014">
    <property type="protein sequence ID" value="EWY39129.1"/>
    <property type="molecule type" value="Genomic_DNA"/>
</dbReference>
<evidence type="ECO:0000256" key="9">
    <source>
        <dbReference type="ARBA" id="ARBA00060690"/>
    </source>
</evidence>
<keyword evidence="7 10" id="KW-0460">Magnesium</keyword>
<comment type="catalytic activity">
    <reaction evidence="10">
        <text>GTP + succinate + CoA = succinyl-CoA + GDP + phosphate</text>
        <dbReference type="Rhea" id="RHEA:22120"/>
        <dbReference type="ChEBI" id="CHEBI:30031"/>
        <dbReference type="ChEBI" id="CHEBI:37565"/>
        <dbReference type="ChEBI" id="CHEBI:43474"/>
        <dbReference type="ChEBI" id="CHEBI:57287"/>
        <dbReference type="ChEBI" id="CHEBI:57292"/>
        <dbReference type="ChEBI" id="CHEBI:58189"/>
    </reaction>
</comment>
<dbReference type="PROSITE" id="PS50975">
    <property type="entry name" value="ATP_GRASP"/>
    <property type="match status" value="1"/>
</dbReference>
<evidence type="ECO:0000256" key="7">
    <source>
        <dbReference type="ARBA" id="ARBA00022842"/>
    </source>
</evidence>